<proteinExistence type="predicted"/>
<protein>
    <submittedName>
        <fullName evidence="2">Uncharacterized protein</fullName>
    </submittedName>
</protein>
<feature type="region of interest" description="Disordered" evidence="1">
    <location>
        <begin position="60"/>
        <end position="84"/>
    </location>
</feature>
<accession>A0A0A8XQC5</accession>
<reference evidence="2" key="2">
    <citation type="journal article" date="2015" name="Data Brief">
        <title>Shoot transcriptome of the giant reed, Arundo donax.</title>
        <authorList>
            <person name="Barrero R.A."/>
            <person name="Guerrero F.D."/>
            <person name="Moolhuijzen P."/>
            <person name="Goolsby J.A."/>
            <person name="Tidwell J."/>
            <person name="Bellgard S.E."/>
            <person name="Bellgard M.I."/>
        </authorList>
    </citation>
    <scope>NUCLEOTIDE SEQUENCE</scope>
    <source>
        <tissue evidence="2">Shoot tissue taken approximately 20 cm above the soil surface</tissue>
    </source>
</reference>
<dbReference type="EMBL" id="GBRH01281929">
    <property type="protein sequence ID" value="JAD15966.1"/>
    <property type="molecule type" value="Transcribed_RNA"/>
</dbReference>
<sequence>MTSLQIRLLFGWLFVCPRLYKMHQRSSSVAAALLGQLIALLHITREERLVPPLLPRRCLSRSSTSHQSSYALPPHLDSGTKVARPKLSTRQDFCSHVTL</sequence>
<name>A0A0A8XQC5_ARUDO</name>
<evidence type="ECO:0000256" key="1">
    <source>
        <dbReference type="SAM" id="MobiDB-lite"/>
    </source>
</evidence>
<evidence type="ECO:0000313" key="2">
    <source>
        <dbReference type="EMBL" id="JAD15966.1"/>
    </source>
</evidence>
<organism evidence="2">
    <name type="scientific">Arundo donax</name>
    <name type="common">Giant reed</name>
    <name type="synonym">Donax arundinaceus</name>
    <dbReference type="NCBI Taxonomy" id="35708"/>
    <lineage>
        <taxon>Eukaryota</taxon>
        <taxon>Viridiplantae</taxon>
        <taxon>Streptophyta</taxon>
        <taxon>Embryophyta</taxon>
        <taxon>Tracheophyta</taxon>
        <taxon>Spermatophyta</taxon>
        <taxon>Magnoliopsida</taxon>
        <taxon>Liliopsida</taxon>
        <taxon>Poales</taxon>
        <taxon>Poaceae</taxon>
        <taxon>PACMAD clade</taxon>
        <taxon>Arundinoideae</taxon>
        <taxon>Arundineae</taxon>
        <taxon>Arundo</taxon>
    </lineage>
</organism>
<reference evidence="2" key="1">
    <citation type="submission" date="2014-09" db="EMBL/GenBank/DDBJ databases">
        <authorList>
            <person name="Magalhaes I.L.F."/>
            <person name="Oliveira U."/>
            <person name="Santos F.R."/>
            <person name="Vidigal T.H.D.A."/>
            <person name="Brescovit A.D."/>
            <person name="Santos A.J."/>
        </authorList>
    </citation>
    <scope>NUCLEOTIDE SEQUENCE</scope>
    <source>
        <tissue evidence="2">Shoot tissue taken approximately 20 cm above the soil surface</tissue>
    </source>
</reference>
<dbReference type="AlphaFoldDB" id="A0A0A8XQC5"/>